<dbReference type="Proteomes" id="UP001597497">
    <property type="component" value="Unassembled WGS sequence"/>
</dbReference>
<evidence type="ECO:0000313" key="2">
    <source>
        <dbReference type="Proteomes" id="UP001597497"/>
    </source>
</evidence>
<dbReference type="EMBL" id="JBHUMM010000010">
    <property type="protein sequence ID" value="MFD2671158.1"/>
    <property type="molecule type" value="Genomic_DNA"/>
</dbReference>
<proteinExistence type="predicted"/>
<accession>A0ABW5R8E0</accession>
<name>A0ABW5R8E0_9BACL</name>
<sequence length="176" mass="20042">MEYIVVFILVGLMLIGWKLKRNEKKEAKQKGAKVYGQTLHMYGVPGIKPYTPAYMHFTADKLIMNVSGEASKVVDLDYTKIKMVEDVLGRNLIFDSKATFTRPMIGNQFGWAASTDIAAIGHKHKFTFFLLIRYLPSEGEEEKTLIFMVIEPGLANKMAKFIKNKLPLYTSRELTL</sequence>
<reference evidence="2" key="1">
    <citation type="journal article" date="2019" name="Int. J. Syst. Evol. Microbiol.">
        <title>The Global Catalogue of Microorganisms (GCM) 10K type strain sequencing project: providing services to taxonomists for standard genome sequencing and annotation.</title>
        <authorList>
            <consortium name="The Broad Institute Genomics Platform"/>
            <consortium name="The Broad Institute Genome Sequencing Center for Infectious Disease"/>
            <person name="Wu L."/>
            <person name="Ma J."/>
        </authorList>
    </citation>
    <scope>NUCLEOTIDE SEQUENCE [LARGE SCALE GENOMIC DNA]</scope>
    <source>
        <strain evidence="2">KCTC 33676</strain>
    </source>
</reference>
<organism evidence="1 2">
    <name type="scientific">Marinicrinis sediminis</name>
    <dbReference type="NCBI Taxonomy" id="1652465"/>
    <lineage>
        <taxon>Bacteria</taxon>
        <taxon>Bacillati</taxon>
        <taxon>Bacillota</taxon>
        <taxon>Bacilli</taxon>
        <taxon>Bacillales</taxon>
        <taxon>Paenibacillaceae</taxon>
    </lineage>
</organism>
<gene>
    <name evidence="1" type="ORF">ACFSUC_06025</name>
</gene>
<evidence type="ECO:0000313" key="1">
    <source>
        <dbReference type="EMBL" id="MFD2671158.1"/>
    </source>
</evidence>
<keyword evidence="2" id="KW-1185">Reference proteome</keyword>
<comment type="caution">
    <text evidence="1">The sequence shown here is derived from an EMBL/GenBank/DDBJ whole genome shotgun (WGS) entry which is preliminary data.</text>
</comment>
<protein>
    <submittedName>
        <fullName evidence="1">Uncharacterized protein</fullName>
    </submittedName>
</protein>
<dbReference type="RefSeq" id="WP_379928592.1">
    <property type="nucleotide sequence ID" value="NZ_JBHUMM010000010.1"/>
</dbReference>